<gene>
    <name evidence="5" type="ORF">MAE01_23140</name>
</gene>
<dbReference type="SUPFAM" id="SSF50129">
    <property type="entry name" value="GroES-like"/>
    <property type="match status" value="1"/>
</dbReference>
<evidence type="ECO:0000313" key="5">
    <source>
        <dbReference type="EMBL" id="GEK87138.1"/>
    </source>
</evidence>
<dbReference type="InterPro" id="IPR011032">
    <property type="entry name" value="GroES-like_sf"/>
</dbReference>
<dbReference type="InterPro" id="IPR013154">
    <property type="entry name" value="ADH-like_N"/>
</dbReference>
<dbReference type="Pfam" id="PF00107">
    <property type="entry name" value="ADH_zinc_N"/>
    <property type="match status" value="1"/>
</dbReference>
<dbReference type="GO" id="GO:0016491">
    <property type="term" value="F:oxidoreductase activity"/>
    <property type="evidence" value="ECO:0007669"/>
    <property type="project" value="UniProtKB-KW"/>
</dbReference>
<dbReference type="Pfam" id="PF08240">
    <property type="entry name" value="ADH_N"/>
    <property type="match status" value="1"/>
</dbReference>
<evidence type="ECO:0000259" key="4">
    <source>
        <dbReference type="Pfam" id="PF08240"/>
    </source>
</evidence>
<evidence type="ECO:0000256" key="1">
    <source>
        <dbReference type="ARBA" id="ARBA00001947"/>
    </source>
</evidence>
<feature type="domain" description="Alcohol dehydrogenase-like C-terminal" evidence="3">
    <location>
        <begin position="181"/>
        <end position="298"/>
    </location>
</feature>
<keyword evidence="6" id="KW-1185">Reference proteome</keyword>
<proteinExistence type="predicted"/>
<feature type="domain" description="Alcohol dehydrogenase-like N-terminal" evidence="4">
    <location>
        <begin position="32"/>
        <end position="141"/>
    </location>
</feature>
<dbReference type="Gene3D" id="3.90.180.10">
    <property type="entry name" value="Medium-chain alcohol dehydrogenases, catalytic domain"/>
    <property type="match status" value="1"/>
</dbReference>
<dbReference type="PANTHER" id="PTHR43401">
    <property type="entry name" value="L-THREONINE 3-DEHYDROGENASE"/>
    <property type="match status" value="1"/>
</dbReference>
<evidence type="ECO:0000313" key="6">
    <source>
        <dbReference type="Proteomes" id="UP000321225"/>
    </source>
</evidence>
<accession>A0A511AG61</accession>
<dbReference type="Proteomes" id="UP000321225">
    <property type="component" value="Unassembled WGS sequence"/>
</dbReference>
<dbReference type="SUPFAM" id="SSF51735">
    <property type="entry name" value="NAD(P)-binding Rossmann-fold domains"/>
    <property type="match status" value="1"/>
</dbReference>
<evidence type="ECO:0000259" key="3">
    <source>
        <dbReference type="Pfam" id="PF00107"/>
    </source>
</evidence>
<dbReference type="EMBL" id="BJUW01000010">
    <property type="protein sequence ID" value="GEK87138.1"/>
    <property type="molecule type" value="Genomic_DNA"/>
</dbReference>
<dbReference type="InterPro" id="IPR036291">
    <property type="entry name" value="NAD(P)-bd_dom_sf"/>
</dbReference>
<comment type="caution">
    <text evidence="5">The sequence shown here is derived from an EMBL/GenBank/DDBJ whole genome shotgun (WGS) entry which is preliminary data.</text>
</comment>
<sequence>MTAETRTMPAVIKAGDGVAGIEIGTAQVPEAGSGQAVVDVLATGICGTDVHIAHDEYAHERPVVMGHEVLGVVSSVGSAEDAGWVGAKVAVETYFSACETCDLCRAGRRNLCADRRSIGSFRDGGFAAQMLVPVGNLHRMPATPGELDGVLSEPLACVAHCLLDPPVVQPGDRVLVTGPGAMGQLSAQVAKASGGLVTLAGLPADSSRLAVAEGLGIRTTTEPPEEDFYDIVIECSGSAPGAAAALRAARRGARYVQVGIFGRDVTLPIDLVLYKELTVTSGFASTPTSWRAAMRLIESGDVVLTPLITKRVPLTGFFDALDAATRGEGLKTVVVPGRRP</sequence>
<reference evidence="5 6" key="1">
    <citation type="submission" date="2019-07" db="EMBL/GenBank/DDBJ databases">
        <title>Whole genome shotgun sequence of Microbacterium aerolatum NBRC 103071.</title>
        <authorList>
            <person name="Hosoyama A."/>
            <person name="Uohara A."/>
            <person name="Ohji S."/>
            <person name="Ichikawa N."/>
        </authorList>
    </citation>
    <scope>NUCLEOTIDE SEQUENCE [LARGE SCALE GENOMIC DNA]</scope>
    <source>
        <strain evidence="5 6">NBRC 103071</strain>
    </source>
</reference>
<dbReference type="AlphaFoldDB" id="A0A511AG61"/>
<dbReference type="InterPro" id="IPR050129">
    <property type="entry name" value="Zn_alcohol_dh"/>
</dbReference>
<dbReference type="Gene3D" id="3.40.50.720">
    <property type="entry name" value="NAD(P)-binding Rossmann-like Domain"/>
    <property type="match status" value="1"/>
</dbReference>
<evidence type="ECO:0000256" key="2">
    <source>
        <dbReference type="ARBA" id="ARBA00023002"/>
    </source>
</evidence>
<name>A0A511AG61_9MICO</name>
<dbReference type="InterPro" id="IPR013149">
    <property type="entry name" value="ADH-like_C"/>
</dbReference>
<comment type="cofactor">
    <cofactor evidence="1">
        <name>Zn(2+)</name>
        <dbReference type="ChEBI" id="CHEBI:29105"/>
    </cofactor>
</comment>
<dbReference type="PANTHER" id="PTHR43401:SF2">
    <property type="entry name" value="L-THREONINE 3-DEHYDROGENASE"/>
    <property type="match status" value="1"/>
</dbReference>
<organism evidence="5 6">
    <name type="scientific">Microbacterium aerolatum</name>
    <dbReference type="NCBI Taxonomy" id="153731"/>
    <lineage>
        <taxon>Bacteria</taxon>
        <taxon>Bacillati</taxon>
        <taxon>Actinomycetota</taxon>
        <taxon>Actinomycetes</taxon>
        <taxon>Micrococcales</taxon>
        <taxon>Microbacteriaceae</taxon>
        <taxon>Microbacterium</taxon>
    </lineage>
</organism>
<protein>
    <submittedName>
        <fullName evidence="5">Sorbitol dehydrogenase</fullName>
    </submittedName>
</protein>
<keyword evidence="2" id="KW-0560">Oxidoreductase</keyword>